<comment type="function">
    <text evidence="12 13">Involved in the gluconeogenesis. Catalyzes stereospecifically the conversion of dihydroxyacetone phosphate (DHAP) to D-glyceraldehyde-3-phosphate (G3P).</text>
</comment>
<dbReference type="GO" id="GO:0046166">
    <property type="term" value="P:glyceraldehyde-3-phosphate biosynthetic process"/>
    <property type="evidence" value="ECO:0007669"/>
    <property type="project" value="TreeGrafter"/>
</dbReference>
<comment type="similarity">
    <text evidence="4 13 14">Belongs to the triosephosphate isomerase family.</text>
</comment>
<dbReference type="CDD" id="cd00311">
    <property type="entry name" value="TIM"/>
    <property type="match status" value="1"/>
</dbReference>
<evidence type="ECO:0000256" key="6">
    <source>
        <dbReference type="ARBA" id="ARBA00011940"/>
    </source>
</evidence>
<dbReference type="PROSITE" id="PS51440">
    <property type="entry name" value="TIM_2"/>
    <property type="match status" value="1"/>
</dbReference>
<evidence type="ECO:0000256" key="13">
    <source>
        <dbReference type="HAMAP-Rule" id="MF_00147"/>
    </source>
</evidence>
<evidence type="ECO:0000256" key="2">
    <source>
        <dbReference type="ARBA" id="ARBA00004742"/>
    </source>
</evidence>
<evidence type="ECO:0000313" key="15">
    <source>
        <dbReference type="EMBL" id="NWC83529.1"/>
    </source>
</evidence>
<comment type="catalytic activity">
    <reaction evidence="1 13 14">
        <text>D-glyceraldehyde 3-phosphate = dihydroxyacetone phosphate</text>
        <dbReference type="Rhea" id="RHEA:18585"/>
        <dbReference type="ChEBI" id="CHEBI:57642"/>
        <dbReference type="ChEBI" id="CHEBI:59776"/>
        <dbReference type="EC" id="5.3.1.1"/>
    </reaction>
</comment>
<feature type="active site" description="Proton acceptor" evidence="13">
    <location>
        <position position="172"/>
    </location>
</feature>
<reference evidence="15 16" key="1">
    <citation type="submission" date="2020-04" db="EMBL/GenBank/DDBJ databases">
        <title>Molecular characterization of pseudomonads from Agaricus bisporus reveal novel blotch 2 pathogens in Western Europe.</title>
        <authorList>
            <person name="Taparia T."/>
            <person name="Krijger M."/>
            <person name="Haynes E."/>
            <person name="Elpinstone J.G."/>
            <person name="Noble R."/>
            <person name="Van Der Wolf J."/>
        </authorList>
    </citation>
    <scope>NUCLEOTIDE SEQUENCE [LARGE SCALE GENOMIC DNA]</scope>
    <source>
        <strain evidence="15 16">P7765</strain>
    </source>
</reference>
<feature type="binding site" evidence="13">
    <location>
        <begin position="238"/>
        <end position="239"/>
    </location>
    <ligand>
        <name>substrate</name>
    </ligand>
</feature>
<evidence type="ECO:0000256" key="9">
    <source>
        <dbReference type="ARBA" id="ARBA00022490"/>
    </source>
</evidence>
<dbReference type="RefSeq" id="WP_057978693.1">
    <property type="nucleotide sequence ID" value="NZ_JACARV010000094.1"/>
</dbReference>
<dbReference type="EMBL" id="JACARV010000094">
    <property type="protein sequence ID" value="NWC83529.1"/>
    <property type="molecule type" value="Genomic_DNA"/>
</dbReference>
<organism evidence="15 16">
    <name type="scientific">Pseudomonas putida</name>
    <name type="common">Arthrobacter siderocapsulatus</name>
    <dbReference type="NCBI Taxonomy" id="303"/>
    <lineage>
        <taxon>Bacteria</taxon>
        <taxon>Pseudomonadati</taxon>
        <taxon>Pseudomonadota</taxon>
        <taxon>Gammaproteobacteria</taxon>
        <taxon>Pseudomonadales</taxon>
        <taxon>Pseudomonadaceae</taxon>
        <taxon>Pseudomonas</taxon>
    </lineage>
</organism>
<protein>
    <recommendedName>
        <fullName evidence="7 13">Triosephosphate isomerase</fullName>
        <shortName evidence="13">TIM</shortName>
        <shortName evidence="13">TPI</shortName>
        <ecNumber evidence="6 13">5.3.1.1</ecNumber>
    </recommendedName>
    <alternativeName>
        <fullName evidence="13">Triose-phosphate isomerase</fullName>
    </alternativeName>
</protein>
<comment type="pathway">
    <text evidence="2 13 14">Carbohydrate biosynthesis; gluconeogenesis.</text>
</comment>
<evidence type="ECO:0000256" key="7">
    <source>
        <dbReference type="ARBA" id="ARBA00019397"/>
    </source>
</evidence>
<dbReference type="UniPathway" id="UPA00138"/>
<dbReference type="Gene3D" id="3.20.20.70">
    <property type="entry name" value="Aldolase class I"/>
    <property type="match status" value="1"/>
</dbReference>
<feature type="active site" description="Electrophile" evidence="13">
    <location>
        <position position="100"/>
    </location>
</feature>
<keyword evidence="9 13" id="KW-0963">Cytoplasm</keyword>
<gene>
    <name evidence="13" type="primary">tpiA</name>
    <name evidence="15" type="ORF">HX798_25035</name>
</gene>
<name>A0A179SIF3_PSEPU</name>
<evidence type="ECO:0000256" key="10">
    <source>
        <dbReference type="ARBA" id="ARBA00023152"/>
    </source>
</evidence>
<dbReference type="InterPro" id="IPR020861">
    <property type="entry name" value="Triosephosphate_isomerase_AS"/>
</dbReference>
<dbReference type="InterPro" id="IPR022896">
    <property type="entry name" value="TrioseP_Isoase_bac/euk"/>
</dbReference>
<dbReference type="SUPFAM" id="SSF51351">
    <property type="entry name" value="Triosephosphate isomerase (TIM)"/>
    <property type="match status" value="1"/>
</dbReference>
<dbReference type="UniPathway" id="UPA00109">
    <property type="reaction ID" value="UER00189"/>
</dbReference>
<comment type="subcellular location">
    <subcellularLocation>
        <location evidence="13 14">Cytoplasm</location>
    </subcellularLocation>
</comment>
<evidence type="ECO:0000256" key="8">
    <source>
        <dbReference type="ARBA" id="ARBA00022432"/>
    </source>
</evidence>
<comment type="subunit">
    <text evidence="5 13 14">Homodimer.</text>
</comment>
<comment type="caution">
    <text evidence="15">The sequence shown here is derived from an EMBL/GenBank/DDBJ whole genome shotgun (WGS) entry which is preliminary data.</text>
</comment>
<dbReference type="PANTHER" id="PTHR21139:SF42">
    <property type="entry name" value="TRIOSEPHOSPHATE ISOMERASE"/>
    <property type="match status" value="1"/>
</dbReference>
<dbReference type="HAMAP" id="MF_00147_B">
    <property type="entry name" value="TIM_B"/>
    <property type="match status" value="1"/>
</dbReference>
<comment type="pathway">
    <text evidence="13 14">Carbohydrate degradation; glycolysis; D-glyceraldehyde 3-phosphate from glycerone phosphate: step 1/1.</text>
</comment>
<evidence type="ECO:0000256" key="12">
    <source>
        <dbReference type="ARBA" id="ARBA00055680"/>
    </source>
</evidence>
<evidence type="ECO:0000313" key="16">
    <source>
        <dbReference type="Proteomes" id="UP000542695"/>
    </source>
</evidence>
<dbReference type="GO" id="GO:0004807">
    <property type="term" value="F:triose-phosphate isomerase activity"/>
    <property type="evidence" value="ECO:0007669"/>
    <property type="project" value="UniProtKB-UniRule"/>
</dbReference>
<proteinExistence type="inferred from homology"/>
<dbReference type="PROSITE" id="PS00171">
    <property type="entry name" value="TIM_1"/>
    <property type="match status" value="1"/>
</dbReference>
<dbReference type="Pfam" id="PF00121">
    <property type="entry name" value="TIM"/>
    <property type="match status" value="1"/>
</dbReference>
<dbReference type="InterPro" id="IPR013785">
    <property type="entry name" value="Aldolase_TIM"/>
</dbReference>
<dbReference type="InterPro" id="IPR035990">
    <property type="entry name" value="TIM_sf"/>
</dbReference>
<dbReference type="GO" id="GO:0019563">
    <property type="term" value="P:glycerol catabolic process"/>
    <property type="evidence" value="ECO:0007669"/>
    <property type="project" value="TreeGrafter"/>
</dbReference>
<keyword evidence="10 13" id="KW-0324">Glycolysis</keyword>
<keyword evidence="11 13" id="KW-0413">Isomerase</keyword>
<dbReference type="AlphaFoldDB" id="A0A179SIF3"/>
<feature type="binding site" evidence="13">
    <location>
        <begin position="14"/>
        <end position="16"/>
    </location>
    <ligand>
        <name>substrate</name>
    </ligand>
</feature>
<evidence type="ECO:0000256" key="4">
    <source>
        <dbReference type="ARBA" id="ARBA00007422"/>
    </source>
</evidence>
<keyword evidence="8 13" id="KW-0312">Gluconeogenesis</keyword>
<dbReference type="FunFam" id="3.20.20.70:FF:000020">
    <property type="entry name" value="Triosephosphate isomerase"/>
    <property type="match status" value="1"/>
</dbReference>
<dbReference type="GO" id="GO:0006096">
    <property type="term" value="P:glycolytic process"/>
    <property type="evidence" value="ECO:0007669"/>
    <property type="project" value="UniProtKB-UniRule"/>
</dbReference>
<sequence length="265" mass="28020">MQTSSNKKQLVIGNWKMNGSSAENASLLLSLLPVISRFESVEVALCPPYPYLTTVADLLDDSDVALGAQNLSAQLSGAHTGEVSASMLHDIGCRFVLVGHSERRALYAEDDDLVAKKFATALRAGLIPVLCVGETLAQRQSGETEVVVTNQLNAVLKAVGIQDLVKGVIAYEPVWAIGTGETATPEQAQAVHRHIRQYLADQDRAAAADCRILYGGSVKADNAEQLFNQPDIDGGLIGGASLDAMSFAAICWAAQTGPITDSIAI</sequence>
<evidence type="ECO:0000256" key="11">
    <source>
        <dbReference type="ARBA" id="ARBA00023235"/>
    </source>
</evidence>
<dbReference type="Proteomes" id="UP000542695">
    <property type="component" value="Unassembled WGS sequence"/>
</dbReference>
<evidence type="ECO:0000256" key="3">
    <source>
        <dbReference type="ARBA" id="ARBA00004939"/>
    </source>
</evidence>
<dbReference type="InterPro" id="IPR000652">
    <property type="entry name" value="Triosephosphate_isomerase"/>
</dbReference>
<comment type="pathway">
    <text evidence="3">Carbohydrate metabolism; erythritol degradation.</text>
</comment>
<evidence type="ECO:0000256" key="14">
    <source>
        <dbReference type="RuleBase" id="RU363013"/>
    </source>
</evidence>
<dbReference type="GO" id="GO:0005829">
    <property type="term" value="C:cytosol"/>
    <property type="evidence" value="ECO:0007669"/>
    <property type="project" value="TreeGrafter"/>
</dbReference>
<accession>A0A179SIF3</accession>
<evidence type="ECO:0000256" key="1">
    <source>
        <dbReference type="ARBA" id="ARBA00000474"/>
    </source>
</evidence>
<dbReference type="EC" id="5.3.1.1" evidence="6 13"/>
<dbReference type="NCBIfam" id="TIGR00419">
    <property type="entry name" value="tim"/>
    <property type="match status" value="1"/>
</dbReference>
<feature type="binding site" evidence="13">
    <location>
        <position position="217"/>
    </location>
    <ligand>
        <name>substrate</name>
    </ligand>
</feature>
<evidence type="ECO:0000256" key="5">
    <source>
        <dbReference type="ARBA" id="ARBA00011738"/>
    </source>
</evidence>
<dbReference type="GO" id="GO:0006094">
    <property type="term" value="P:gluconeogenesis"/>
    <property type="evidence" value="ECO:0007669"/>
    <property type="project" value="UniProtKB-UniRule"/>
</dbReference>
<dbReference type="PANTHER" id="PTHR21139">
    <property type="entry name" value="TRIOSEPHOSPHATE ISOMERASE"/>
    <property type="match status" value="1"/>
</dbReference>
<feature type="binding site" evidence="13">
    <location>
        <position position="178"/>
    </location>
    <ligand>
        <name>substrate</name>
    </ligand>
</feature>